<dbReference type="Gene3D" id="3.40.50.1110">
    <property type="entry name" value="SGNH hydrolase"/>
    <property type="match status" value="1"/>
</dbReference>
<dbReference type="EMBL" id="JACNEP010000005">
    <property type="protein sequence ID" value="MBC3765771.1"/>
    <property type="molecule type" value="Genomic_DNA"/>
</dbReference>
<evidence type="ECO:0000313" key="3">
    <source>
        <dbReference type="Proteomes" id="UP000601768"/>
    </source>
</evidence>
<comment type="caution">
    <text evidence="2">The sequence shown here is derived from an EMBL/GenBank/DDBJ whole genome shotgun (WGS) entry which is preliminary data.</text>
</comment>
<dbReference type="GO" id="GO:0016788">
    <property type="term" value="F:hydrolase activity, acting on ester bonds"/>
    <property type="evidence" value="ECO:0007669"/>
    <property type="project" value="UniProtKB-ARBA"/>
</dbReference>
<reference evidence="2" key="2">
    <citation type="submission" date="2020-08" db="EMBL/GenBank/DDBJ databases">
        <authorList>
            <person name="Lai Q."/>
        </authorList>
    </citation>
    <scope>NUCLEOTIDE SEQUENCE</scope>
    <source>
        <strain evidence="2">S27-2</strain>
    </source>
</reference>
<evidence type="ECO:0000259" key="1">
    <source>
        <dbReference type="Pfam" id="PF13472"/>
    </source>
</evidence>
<evidence type="ECO:0000313" key="2">
    <source>
        <dbReference type="EMBL" id="MBC3765771.1"/>
    </source>
</evidence>
<dbReference type="InterPro" id="IPR051532">
    <property type="entry name" value="Ester_Hydrolysis_Enzymes"/>
</dbReference>
<dbReference type="InterPro" id="IPR013830">
    <property type="entry name" value="SGNH_hydro"/>
</dbReference>
<dbReference type="Proteomes" id="UP000601768">
    <property type="component" value="Unassembled WGS sequence"/>
</dbReference>
<protein>
    <recommendedName>
        <fullName evidence="1">SGNH hydrolase-type esterase domain-containing protein</fullName>
    </recommendedName>
</protein>
<dbReference type="RefSeq" id="WP_186506243.1">
    <property type="nucleotide sequence ID" value="NZ_JACNEP010000005.1"/>
</dbReference>
<gene>
    <name evidence="2" type="ORF">H8B19_07775</name>
</gene>
<dbReference type="AlphaFoldDB" id="A0A8J6M424"/>
<dbReference type="SUPFAM" id="SSF52266">
    <property type="entry name" value="SGNH hydrolase"/>
    <property type="match status" value="1"/>
</dbReference>
<reference evidence="2" key="1">
    <citation type="journal article" date="2018" name="Int. J. Syst. Evol. Microbiol.">
        <title>Neptunicella marina gen. nov., sp. nov., isolated from surface seawater.</title>
        <authorList>
            <person name="Liu X."/>
            <person name="Lai Q."/>
            <person name="Du Y."/>
            <person name="Zhang X."/>
            <person name="Liu Z."/>
            <person name="Sun F."/>
            <person name="Shao Z."/>
        </authorList>
    </citation>
    <scope>NUCLEOTIDE SEQUENCE</scope>
    <source>
        <strain evidence="2">S27-2</strain>
    </source>
</reference>
<name>A0A8J6M424_9ALTE</name>
<dbReference type="Pfam" id="PF13472">
    <property type="entry name" value="Lipase_GDSL_2"/>
    <property type="match status" value="1"/>
</dbReference>
<proteinExistence type="predicted"/>
<dbReference type="PANTHER" id="PTHR30383">
    <property type="entry name" value="THIOESTERASE 1/PROTEASE 1/LYSOPHOSPHOLIPASE L1"/>
    <property type="match status" value="1"/>
</dbReference>
<keyword evidence="3" id="KW-1185">Reference proteome</keyword>
<sequence length="241" mass="27176">MNSNLKKRLTYSYFFGVHLLLILLLSQSQSVQIAISGWFKENPLYPDTPWYHNRIVFHQRVSKNLPSHSTVFIGDSLIEGLSVSAVVNNSVNFGIGLDTLSGLIRRIPTYSNLDKADTIVIHIGLNDLPLQTDISMLNGYTQLVSVLPSHVPVVITSILMPHKVSDKKAYQSRIEHINQELSSLCNIYQNVYFFDLNKALENNADKINDLYLPDGTHLNQAGNQIWISTLQQQISDINNGR</sequence>
<dbReference type="InterPro" id="IPR036514">
    <property type="entry name" value="SGNH_hydro_sf"/>
</dbReference>
<feature type="domain" description="SGNH hydrolase-type esterase" evidence="1">
    <location>
        <begin position="86"/>
        <end position="225"/>
    </location>
</feature>
<accession>A0A8J6M424</accession>
<organism evidence="2 3">
    <name type="scientific">Neptunicella marina</name>
    <dbReference type="NCBI Taxonomy" id="2125989"/>
    <lineage>
        <taxon>Bacteria</taxon>
        <taxon>Pseudomonadati</taxon>
        <taxon>Pseudomonadota</taxon>
        <taxon>Gammaproteobacteria</taxon>
        <taxon>Alteromonadales</taxon>
        <taxon>Alteromonadaceae</taxon>
        <taxon>Neptunicella</taxon>
    </lineage>
</organism>